<dbReference type="Pfam" id="PF01789">
    <property type="entry name" value="PsbP"/>
    <property type="match status" value="1"/>
</dbReference>
<accession>A0A812RVV2</accession>
<dbReference type="Gene3D" id="3.40.1000.10">
    <property type="entry name" value="Mog1/PsbP, alpha/beta/alpha sandwich"/>
    <property type="match status" value="1"/>
</dbReference>
<gene>
    <name evidence="2" type="primary">PPD7</name>
    <name evidence="2" type="ORF">SPIL2461_LOCUS11165</name>
</gene>
<dbReference type="EMBL" id="CAJNIZ010021691">
    <property type="protein sequence ID" value="CAE7454841.1"/>
    <property type="molecule type" value="Genomic_DNA"/>
</dbReference>
<name>A0A812RVV2_SYMPI</name>
<dbReference type="GO" id="GO:0015979">
    <property type="term" value="P:photosynthesis"/>
    <property type="evidence" value="ECO:0007669"/>
    <property type="project" value="InterPro"/>
</dbReference>
<sequence>VIQPVKSQRLEDLMGEPEEAFRKLAAETLAAEGSGKTAELVSAGRTARGSYELEYLVTFPDKGSAVTIHCWSVVALAPKRPTSALYT</sequence>
<dbReference type="GO" id="GO:0009523">
    <property type="term" value="C:photosystem II"/>
    <property type="evidence" value="ECO:0007669"/>
    <property type="project" value="InterPro"/>
</dbReference>
<dbReference type="Proteomes" id="UP000649617">
    <property type="component" value="Unassembled WGS sequence"/>
</dbReference>
<dbReference type="InterPro" id="IPR002683">
    <property type="entry name" value="PsbP_C"/>
</dbReference>
<reference evidence="2" key="1">
    <citation type="submission" date="2021-02" db="EMBL/GenBank/DDBJ databases">
        <authorList>
            <person name="Dougan E. K."/>
            <person name="Rhodes N."/>
            <person name="Thang M."/>
            <person name="Chan C."/>
        </authorList>
    </citation>
    <scope>NUCLEOTIDE SEQUENCE</scope>
</reference>
<evidence type="ECO:0000313" key="3">
    <source>
        <dbReference type="Proteomes" id="UP000649617"/>
    </source>
</evidence>
<evidence type="ECO:0000259" key="1">
    <source>
        <dbReference type="Pfam" id="PF01789"/>
    </source>
</evidence>
<dbReference type="GO" id="GO:0005509">
    <property type="term" value="F:calcium ion binding"/>
    <property type="evidence" value="ECO:0007669"/>
    <property type="project" value="InterPro"/>
</dbReference>
<comment type="caution">
    <text evidence="2">The sequence shown here is derived from an EMBL/GenBank/DDBJ whole genome shotgun (WGS) entry which is preliminary data.</text>
</comment>
<dbReference type="GO" id="GO:0019898">
    <property type="term" value="C:extrinsic component of membrane"/>
    <property type="evidence" value="ECO:0007669"/>
    <property type="project" value="InterPro"/>
</dbReference>
<feature type="domain" description="PsbP C-terminal" evidence="1">
    <location>
        <begin position="1"/>
        <end position="76"/>
    </location>
</feature>
<feature type="non-terminal residue" evidence="2">
    <location>
        <position position="87"/>
    </location>
</feature>
<proteinExistence type="predicted"/>
<keyword evidence="3" id="KW-1185">Reference proteome</keyword>
<feature type="non-terminal residue" evidence="2">
    <location>
        <position position="1"/>
    </location>
</feature>
<protein>
    <submittedName>
        <fullName evidence="2">PPD7 protein</fullName>
    </submittedName>
</protein>
<evidence type="ECO:0000313" key="2">
    <source>
        <dbReference type="EMBL" id="CAE7454841.1"/>
    </source>
</evidence>
<dbReference type="AlphaFoldDB" id="A0A812RVV2"/>
<dbReference type="OrthoDB" id="447365at2759"/>
<organism evidence="2 3">
    <name type="scientific">Symbiodinium pilosum</name>
    <name type="common">Dinoflagellate</name>
    <dbReference type="NCBI Taxonomy" id="2952"/>
    <lineage>
        <taxon>Eukaryota</taxon>
        <taxon>Sar</taxon>
        <taxon>Alveolata</taxon>
        <taxon>Dinophyceae</taxon>
        <taxon>Suessiales</taxon>
        <taxon>Symbiodiniaceae</taxon>
        <taxon>Symbiodinium</taxon>
    </lineage>
</organism>